<feature type="transmembrane region" description="Helical" evidence="2">
    <location>
        <begin position="20"/>
        <end position="43"/>
    </location>
</feature>
<dbReference type="InterPro" id="IPR036465">
    <property type="entry name" value="vWFA_dom_sf"/>
</dbReference>
<dbReference type="Proteomes" id="UP000694888">
    <property type="component" value="Unplaced"/>
</dbReference>
<dbReference type="InterPro" id="IPR051173">
    <property type="entry name" value="Ca_channel_alpha-2/delta"/>
</dbReference>
<dbReference type="InterPro" id="IPR029151">
    <property type="entry name" value="Sensor-like_sf"/>
</dbReference>
<dbReference type="Gene3D" id="3.30.450.20">
    <property type="entry name" value="PAS domain"/>
    <property type="match status" value="4"/>
</dbReference>
<dbReference type="GeneID" id="101849025"/>
<keyword evidence="2" id="KW-1133">Transmembrane helix</keyword>
<feature type="region of interest" description="Disordered" evidence="1">
    <location>
        <begin position="1257"/>
        <end position="1336"/>
    </location>
</feature>
<evidence type="ECO:0000256" key="1">
    <source>
        <dbReference type="SAM" id="MobiDB-lite"/>
    </source>
</evidence>
<reference evidence="4" key="1">
    <citation type="submission" date="2025-08" db="UniProtKB">
        <authorList>
            <consortium name="RefSeq"/>
        </authorList>
    </citation>
    <scope>IDENTIFICATION</scope>
</reference>
<protein>
    <submittedName>
        <fullName evidence="4">VWFA and cache domain-containing protein 1 isoform X1</fullName>
    </submittedName>
</protein>
<evidence type="ECO:0000256" key="2">
    <source>
        <dbReference type="SAM" id="Phobius"/>
    </source>
</evidence>
<keyword evidence="2" id="KW-0472">Membrane</keyword>
<keyword evidence="2" id="KW-0812">Transmembrane</keyword>
<organism evidence="3 4">
    <name type="scientific">Aplysia californica</name>
    <name type="common">California sea hare</name>
    <dbReference type="NCBI Taxonomy" id="6500"/>
    <lineage>
        <taxon>Eukaryota</taxon>
        <taxon>Metazoa</taxon>
        <taxon>Spiralia</taxon>
        <taxon>Lophotrochozoa</taxon>
        <taxon>Mollusca</taxon>
        <taxon>Gastropoda</taxon>
        <taxon>Heterobranchia</taxon>
        <taxon>Euthyneura</taxon>
        <taxon>Tectipleura</taxon>
        <taxon>Aplysiida</taxon>
        <taxon>Aplysioidea</taxon>
        <taxon>Aplysiidae</taxon>
        <taxon>Aplysia</taxon>
    </lineage>
</organism>
<accession>A0ABM0KAN7</accession>
<dbReference type="PANTHER" id="PTHR10166">
    <property type="entry name" value="VOLTAGE-DEPENDENT CALCIUM CHANNEL SUBUNIT ALPHA-2/DELTA-RELATED"/>
    <property type="match status" value="1"/>
</dbReference>
<dbReference type="RefSeq" id="XP_005112997.2">
    <property type="nucleotide sequence ID" value="XM_005112940.3"/>
</dbReference>
<evidence type="ECO:0000313" key="3">
    <source>
        <dbReference type="Proteomes" id="UP000694888"/>
    </source>
</evidence>
<gene>
    <name evidence="4" type="primary">LOC101849025</name>
</gene>
<dbReference type="PANTHER" id="PTHR10166:SF68">
    <property type="entry name" value="VWFA AND CACHE DOMAIN-CONTAINING PROTEIN 1"/>
    <property type="match status" value="1"/>
</dbReference>
<evidence type="ECO:0000313" key="4">
    <source>
        <dbReference type="RefSeq" id="XP_005112997.2"/>
    </source>
</evidence>
<sequence length="1391" mass="156070">MATKESSFSSSSASRTTLRFGWLCVCGDFYLQYFIFLCAMLSMNIVAVSSEGQGWIGPSDNHGGRIKLRNIDLDPSSKRKIGGFPVQDEGYSTDTRQEPANPAEIGGVIIQQESQKLSARLRWLSNEEIGILNMQAVYDSLPYEESVRDEKARLDQITERLKARFDRYLQVLKTNKIIVQSLYKFHVKQPITLGYSCCTMPCKDFKSHNLYGCKIAKHTSCDLIPPSVPRGAFNPGRNLTEVWPSNIQHYPSLKWLYFISVEGLHSEYPANSFSHACDGTSTMGVRDCQNIHDTRHRDVFLRTIQPQRKYVVIMMDHGNSLSPTQLKTAKAITKHLIASFSDNDRIGVIALSNKPQYPRSDPCLPHTMVPATFETRFYFSKFIDQLEKVDVSTNHSLGFLTAFEMIEDLMETDSITGNAMILYVSRGLLSSLTEAREVMDVVAVHNAKTGHKVIINTYAVIDDGKTIMYEKSFLKDVAYQNFAKYDVQYRLKTPVIRGIMMAINSTRDLSSSVGRFYLPLNRTAKDDPVFSLPYIDEADGALTMSLSQTCIHTLPDQPDLQHLIGLVGMDLHMEDVAQDITYYSYADSSYAFIVTPQGFTIMHPSFQRPLRTNIQPMHTDIRHFEQHAGFHTVRSAILSDKEGEMNLLLRVSNQTGPDGLPMKVEHTAKYVWKKVEGIPFIVVIKAYYDKREQKQLKNILMHNQPDLVYHRLDLFPNENMCYHLKQLSTPDLSTVFLSANSFINPFEHISQQETKRTVQSYIAYLKDDTRLITNPGLKSAVRNDVAATSRINDEWQRRFQASDLNDYIVRRYVSTPSGVLRTFPGTLLDKMFDPTKREWYTRALEYPGHVTLSAPYLDVGGAGYIVTISHTIFEGRPAAMHSPLDKVVAVMGMDITLGYFHKLLATSIKPCESKGVRCFLMDDKGYLIAHPGLIDPTGKGPAEQRHITHMEPLVANDILNHKGFVQKKLCNRYNDRTVQRYFTFNTSFTGTLTNLVHGEQCARYQITHITGTNAFLGLVNNSCETATAFCPCSMYDRLCLNCKRMEQTECECPCECPLEMDFCSGQLLDSDDKNPSCPHDPEREKLAISETIFQVELDQCFEPKCEQRKTKLDCMGVVDCQWCQLQKDGKSPLDAPYCSSQRVCFGGVVGAHSPYGDEISAAADSVEPVGMKSTPVGPVAGGIMGCFLLLALGVYCYRHHVHRHSHHYISTLPDNTNRISHYYNDEEQEATEDISTGECHTNFVLASLENPASVSPYRVNTSYRRPAGGDSDHGYSTMTPHEDSEHASIPCLDPFSIGKDRFRPPTSLSLGKTPALPPPPASSSRRSRSPTPPQTRLSTHIYSAIPEQTVLPTATDFGGGGGGIGPTTVIPERSGPHNILANVQVHMVDSH</sequence>
<dbReference type="SUPFAM" id="SSF53300">
    <property type="entry name" value="vWA-like"/>
    <property type="match status" value="1"/>
</dbReference>
<dbReference type="Gene3D" id="3.40.50.410">
    <property type="entry name" value="von Willebrand factor, type A domain"/>
    <property type="match status" value="1"/>
</dbReference>
<name>A0ABM0KAN7_APLCA</name>
<proteinExistence type="predicted"/>
<dbReference type="SUPFAM" id="SSF103190">
    <property type="entry name" value="Sensory domain-like"/>
    <property type="match status" value="1"/>
</dbReference>
<keyword evidence="3" id="KW-1185">Reference proteome</keyword>